<comment type="caution">
    <text evidence="2">The sequence shown here is derived from an EMBL/GenBank/DDBJ whole genome shotgun (WGS) entry which is preliminary data.</text>
</comment>
<gene>
    <name evidence="2" type="ORF">G7Y89_g8944</name>
</gene>
<proteinExistence type="predicted"/>
<protein>
    <submittedName>
        <fullName evidence="2">Uncharacterized protein</fullName>
    </submittedName>
</protein>
<evidence type="ECO:0000313" key="3">
    <source>
        <dbReference type="Proteomes" id="UP000566819"/>
    </source>
</evidence>
<evidence type="ECO:0000256" key="1">
    <source>
        <dbReference type="SAM" id="MobiDB-lite"/>
    </source>
</evidence>
<dbReference type="OrthoDB" id="3523814at2759"/>
<sequence>MTTTSAALQTWHREPEPGSLRSIIVQNPRLRLYTNPLEWTTDHLERLSYQLHVLTPDNEDSEEVPQPYTHHWAEALAAANSTRRCRKKHNRDEDMRLVVQRLSLEAGLKSTTISIRYNKHSVASILLPFLFHKVPGSPSWAYLDEDWTADRRHERNDIHKRPFRCGARFIEQIRGCPIDPLYIAVLIALAQDNARRNSKKTRYTVCLFVPEHSKTILDPTDEQNKWADPWATRLIQYSAVISKEYLQKGLSQPISSAMARNYPKDEPQFERVFKQNKQHTLQSRGIQNSSGSKWGLDELEAFRVVLDTGSSHLRKLRDYAQDVNNMLAQSPDELAALMKLSLPQIQKLDHKQLRKEGGAYSGFYVALSDITRAPEPTNNAPNRPARNVKPPNRRDYDPGVGFSSPHGPSSAGSVVPSEGSVFSPKYEGPVEYDEQLDRVMNEDLALDFVSQFISTTIDCLSVQTPKDFSIEHFRANTKFTLKPSSKVDCVSVDDGAIIRRKVGSTIREWTSERSLLCSIEAKARYRKADANDQGVPDDKVLAQQVSELLGGLMFKVRRRAYEDLLDHERCRFLISAHQTHISFLHTDFSENYLEYLYSDNQPEVLPFLEIQRTKEFDLMDINEHLAAAKELLRMVKYFDKAYENL</sequence>
<accession>A0A8H4RFM0</accession>
<organism evidence="2 3">
    <name type="scientific">Cudoniella acicularis</name>
    <dbReference type="NCBI Taxonomy" id="354080"/>
    <lineage>
        <taxon>Eukaryota</taxon>
        <taxon>Fungi</taxon>
        <taxon>Dikarya</taxon>
        <taxon>Ascomycota</taxon>
        <taxon>Pezizomycotina</taxon>
        <taxon>Leotiomycetes</taxon>
        <taxon>Helotiales</taxon>
        <taxon>Tricladiaceae</taxon>
        <taxon>Cudoniella</taxon>
    </lineage>
</organism>
<name>A0A8H4RFM0_9HELO</name>
<feature type="compositionally biased region" description="Low complexity" evidence="1">
    <location>
        <begin position="373"/>
        <end position="390"/>
    </location>
</feature>
<dbReference type="AlphaFoldDB" id="A0A8H4RFM0"/>
<feature type="region of interest" description="Disordered" evidence="1">
    <location>
        <begin position="372"/>
        <end position="420"/>
    </location>
</feature>
<dbReference type="Proteomes" id="UP000566819">
    <property type="component" value="Unassembled WGS sequence"/>
</dbReference>
<keyword evidence="3" id="KW-1185">Reference proteome</keyword>
<reference evidence="2 3" key="1">
    <citation type="submission" date="2020-03" db="EMBL/GenBank/DDBJ databases">
        <title>Draft Genome Sequence of Cudoniella acicularis.</title>
        <authorList>
            <person name="Buettner E."/>
            <person name="Kellner H."/>
        </authorList>
    </citation>
    <scope>NUCLEOTIDE SEQUENCE [LARGE SCALE GENOMIC DNA]</scope>
    <source>
        <strain evidence="2 3">DSM 108380</strain>
    </source>
</reference>
<dbReference type="EMBL" id="JAAMPI010000706">
    <property type="protein sequence ID" value="KAF4629210.1"/>
    <property type="molecule type" value="Genomic_DNA"/>
</dbReference>
<evidence type="ECO:0000313" key="2">
    <source>
        <dbReference type="EMBL" id="KAF4629210.1"/>
    </source>
</evidence>